<dbReference type="Proteomes" id="UP001290861">
    <property type="component" value="Unassembled WGS sequence"/>
</dbReference>
<evidence type="ECO:0000256" key="6">
    <source>
        <dbReference type="ARBA" id="ARBA00033409"/>
    </source>
</evidence>
<organism evidence="9 10">
    <name type="scientific">Pontiella agarivorans</name>
    <dbReference type="NCBI Taxonomy" id="3038953"/>
    <lineage>
        <taxon>Bacteria</taxon>
        <taxon>Pseudomonadati</taxon>
        <taxon>Kiritimatiellota</taxon>
        <taxon>Kiritimatiellia</taxon>
        <taxon>Kiritimatiellales</taxon>
        <taxon>Pontiellaceae</taxon>
        <taxon>Pontiella</taxon>
    </lineage>
</organism>
<dbReference type="SUPFAM" id="SSF57863">
    <property type="entry name" value="ArfGap/RecO-like zinc finger"/>
    <property type="match status" value="1"/>
</dbReference>
<evidence type="ECO:0000256" key="3">
    <source>
        <dbReference type="ARBA" id="ARBA00022763"/>
    </source>
</evidence>
<dbReference type="NCBIfam" id="TIGR00613">
    <property type="entry name" value="reco"/>
    <property type="match status" value="1"/>
</dbReference>
<keyword evidence="4 7" id="KW-0233">DNA recombination</keyword>
<comment type="function">
    <text evidence="7">Involved in DNA repair and RecF pathway recombination.</text>
</comment>
<dbReference type="InterPro" id="IPR003717">
    <property type="entry name" value="RecO"/>
</dbReference>
<dbReference type="Pfam" id="PF11967">
    <property type="entry name" value="RecO_N"/>
    <property type="match status" value="1"/>
</dbReference>
<dbReference type="PANTHER" id="PTHR33991">
    <property type="entry name" value="DNA REPAIR PROTEIN RECO"/>
    <property type="match status" value="1"/>
</dbReference>
<evidence type="ECO:0000256" key="2">
    <source>
        <dbReference type="ARBA" id="ARBA00021310"/>
    </source>
</evidence>
<protein>
    <recommendedName>
        <fullName evidence="2 7">DNA repair protein RecO</fullName>
    </recommendedName>
    <alternativeName>
        <fullName evidence="6 7">Recombination protein O</fullName>
    </alternativeName>
</protein>
<dbReference type="InterPro" id="IPR022572">
    <property type="entry name" value="DNA_rep/recomb_RecO_N"/>
</dbReference>
<feature type="domain" description="DNA replication/recombination mediator RecO N-terminal" evidence="8">
    <location>
        <begin position="1"/>
        <end position="78"/>
    </location>
</feature>
<evidence type="ECO:0000256" key="7">
    <source>
        <dbReference type="HAMAP-Rule" id="MF_00201"/>
    </source>
</evidence>
<comment type="similarity">
    <text evidence="1 7">Belongs to the RecO family.</text>
</comment>
<evidence type="ECO:0000256" key="4">
    <source>
        <dbReference type="ARBA" id="ARBA00023172"/>
    </source>
</evidence>
<dbReference type="InterPro" id="IPR037278">
    <property type="entry name" value="ARFGAP/RecO"/>
</dbReference>
<dbReference type="Gene3D" id="1.20.1440.120">
    <property type="entry name" value="Recombination protein O, C-terminal domain"/>
    <property type="match status" value="1"/>
</dbReference>
<keyword evidence="3 7" id="KW-0227">DNA damage</keyword>
<dbReference type="Pfam" id="PF02565">
    <property type="entry name" value="RecO_C"/>
    <property type="match status" value="1"/>
</dbReference>
<dbReference type="EMBL" id="JARVCO010000012">
    <property type="protein sequence ID" value="MDZ8119828.1"/>
    <property type="molecule type" value="Genomic_DNA"/>
</dbReference>
<accession>A0ABU5N065</accession>
<evidence type="ECO:0000313" key="10">
    <source>
        <dbReference type="Proteomes" id="UP001290861"/>
    </source>
</evidence>
<dbReference type="InterPro" id="IPR042242">
    <property type="entry name" value="RecO_C"/>
</dbReference>
<gene>
    <name evidence="7 9" type="primary">recO</name>
    <name evidence="9" type="ORF">P9H32_14455</name>
</gene>
<keyword evidence="10" id="KW-1185">Reference proteome</keyword>
<evidence type="ECO:0000256" key="5">
    <source>
        <dbReference type="ARBA" id="ARBA00023204"/>
    </source>
</evidence>
<evidence type="ECO:0000256" key="1">
    <source>
        <dbReference type="ARBA" id="ARBA00007452"/>
    </source>
</evidence>
<dbReference type="HAMAP" id="MF_00201">
    <property type="entry name" value="RecO"/>
    <property type="match status" value="1"/>
</dbReference>
<dbReference type="RefSeq" id="WP_322609610.1">
    <property type="nucleotide sequence ID" value="NZ_JARVCO010000012.1"/>
</dbReference>
<keyword evidence="5 7" id="KW-0234">DNA repair</keyword>
<evidence type="ECO:0000259" key="8">
    <source>
        <dbReference type="Pfam" id="PF11967"/>
    </source>
</evidence>
<dbReference type="Gene3D" id="2.40.50.140">
    <property type="entry name" value="Nucleic acid-binding proteins"/>
    <property type="match status" value="1"/>
</dbReference>
<dbReference type="PANTHER" id="PTHR33991:SF1">
    <property type="entry name" value="DNA REPAIR PROTEIN RECO"/>
    <property type="match status" value="1"/>
</dbReference>
<comment type="caution">
    <text evidence="9">The sequence shown here is derived from an EMBL/GenBank/DDBJ whole genome shotgun (WGS) entry which is preliminary data.</text>
</comment>
<proteinExistence type="inferred from homology"/>
<sequence length="245" mass="27486">MIIRATAIPLAIYPYSSTSHIVHWMTRHHGKISTLLKGALRAQSRFIGEYELFSTSELLYFAKSSSTLYTAKECALLERRSSFRTNWRAMQAASYLAALFNRTSPENAPHPELFALFEELLDLAENFGDRPQFIPWTELQFCDAHGHAPNLGSCIFCSSTQSLNFCASQGGTVCSSCSKDRKLPTLESPPEILRTLRNLQRTDSPDVAEKPIPPEQESGISIILNAFMQEQFNMNPQHRMAIPAA</sequence>
<name>A0ABU5N065_9BACT</name>
<reference evidence="9 10" key="1">
    <citation type="journal article" date="2024" name="Appl. Environ. Microbiol.">
        <title>Pontiella agarivorans sp. nov., a novel marine anaerobic bacterium capable of degrading macroalgal polysaccharides and fixing nitrogen.</title>
        <authorList>
            <person name="Liu N."/>
            <person name="Kivenson V."/>
            <person name="Peng X."/>
            <person name="Cui Z."/>
            <person name="Lankiewicz T.S."/>
            <person name="Gosselin K.M."/>
            <person name="English C.J."/>
            <person name="Blair E.M."/>
            <person name="O'Malley M.A."/>
            <person name="Valentine D.L."/>
        </authorList>
    </citation>
    <scope>NUCLEOTIDE SEQUENCE [LARGE SCALE GENOMIC DNA]</scope>
    <source>
        <strain evidence="9 10">NLcol2</strain>
    </source>
</reference>
<dbReference type="SUPFAM" id="SSF50249">
    <property type="entry name" value="Nucleic acid-binding proteins"/>
    <property type="match status" value="1"/>
</dbReference>
<dbReference type="InterPro" id="IPR012340">
    <property type="entry name" value="NA-bd_OB-fold"/>
</dbReference>
<evidence type="ECO:0000313" key="9">
    <source>
        <dbReference type="EMBL" id="MDZ8119828.1"/>
    </source>
</evidence>